<evidence type="ECO:0000313" key="4">
    <source>
        <dbReference type="Proteomes" id="UP001056386"/>
    </source>
</evidence>
<dbReference type="Gene3D" id="1.10.260.40">
    <property type="entry name" value="lambda repressor-like DNA-binding domains"/>
    <property type="match status" value="1"/>
</dbReference>
<dbReference type="GeneID" id="45699028"/>
<reference evidence="2" key="2">
    <citation type="submission" date="2022-06" db="EMBL/GenBank/DDBJ databases">
        <title>Draft genome sequence of Burkholderia glumae strain GR20004 isolated from rice panicle showing bacterial panicle blight.</title>
        <authorList>
            <person name="Choi S.Y."/>
            <person name="Lee Y.H."/>
        </authorList>
    </citation>
    <scope>NUCLEOTIDE SEQUENCE</scope>
    <source>
        <strain evidence="2">GR20004</strain>
    </source>
</reference>
<name>A0AAP9XX08_BURGL</name>
<dbReference type="EMBL" id="CP065600">
    <property type="protein sequence ID" value="QPQ90276.1"/>
    <property type="molecule type" value="Genomic_DNA"/>
</dbReference>
<reference evidence="1 3" key="1">
    <citation type="submission" date="2020-12" db="EMBL/GenBank/DDBJ databases">
        <title>FDA dAtabase for Regulatory Grade micrObial Sequences (FDA-ARGOS): Supporting development and validation of Infectious Disease Dx tests.</title>
        <authorList>
            <person name="Minogue T."/>
            <person name="Wolcott M."/>
            <person name="Wasieloski L."/>
            <person name="Aguilar W."/>
            <person name="Moore D."/>
            <person name="Jaissle J."/>
            <person name="Tallon L."/>
            <person name="Sadzewicz L."/>
            <person name="Zhao X."/>
            <person name="Boylan J."/>
            <person name="Ott S."/>
            <person name="Bowen H."/>
            <person name="Vavikolanu K."/>
            <person name="Mehta A."/>
            <person name="Aluvathingal J."/>
            <person name="Nadendla S."/>
            <person name="Yan Y."/>
            <person name="Sichtig H."/>
        </authorList>
    </citation>
    <scope>NUCLEOTIDE SEQUENCE [LARGE SCALE GENOMIC DNA]</scope>
    <source>
        <strain evidence="1 3">FDAARGOS_949</strain>
    </source>
</reference>
<dbReference type="RefSeq" id="WP_017432951.1">
    <property type="nucleotide sequence ID" value="NZ_CP021075.1"/>
</dbReference>
<dbReference type="Proteomes" id="UP000594892">
    <property type="component" value="Chromosome 1"/>
</dbReference>
<dbReference type="InterPro" id="IPR010982">
    <property type="entry name" value="Lambda_DNA-bd_dom_sf"/>
</dbReference>
<dbReference type="GO" id="GO:0003677">
    <property type="term" value="F:DNA binding"/>
    <property type="evidence" value="ECO:0007669"/>
    <property type="project" value="InterPro"/>
</dbReference>
<keyword evidence="4" id="KW-1185">Reference proteome</keyword>
<evidence type="ECO:0000313" key="3">
    <source>
        <dbReference type="Proteomes" id="UP000594892"/>
    </source>
</evidence>
<organism evidence="1 3">
    <name type="scientific">Burkholderia glumae</name>
    <name type="common">Pseudomonas glumae</name>
    <dbReference type="NCBI Taxonomy" id="337"/>
    <lineage>
        <taxon>Bacteria</taxon>
        <taxon>Pseudomonadati</taxon>
        <taxon>Pseudomonadota</taxon>
        <taxon>Betaproteobacteria</taxon>
        <taxon>Burkholderiales</taxon>
        <taxon>Burkholderiaceae</taxon>
        <taxon>Burkholderia</taxon>
    </lineage>
</organism>
<dbReference type="EMBL" id="CP099583">
    <property type="protein sequence ID" value="USS43707.1"/>
    <property type="molecule type" value="Genomic_DNA"/>
</dbReference>
<proteinExistence type="predicted"/>
<protein>
    <submittedName>
        <fullName evidence="1">Uncharacterized protein</fullName>
    </submittedName>
</protein>
<dbReference type="Proteomes" id="UP001056386">
    <property type="component" value="Chromosome 2"/>
</dbReference>
<evidence type="ECO:0000313" key="1">
    <source>
        <dbReference type="EMBL" id="QPQ90276.1"/>
    </source>
</evidence>
<accession>A0AAP9XX08</accession>
<dbReference type="AlphaFoldDB" id="A0AAP9XX08"/>
<sequence>MRIWTLSEEAEHLAERFRGVPNRKEFATDNSIPGGDAMVYQHITAKRPIGREAAIAYAKAFGCGLEEISPRIALEVMAAAALVGNSKVVNDVAHESTSEKSQKLSPESRALITAIIDADNNGLGAEAFKVLRQTLRLFRGDDQQRLVRGGIEDADH</sequence>
<gene>
    <name evidence="1" type="ORF">I6H06_00365</name>
    <name evidence="2" type="ORF">NFI99_04455</name>
</gene>
<evidence type="ECO:0000313" key="2">
    <source>
        <dbReference type="EMBL" id="USS43707.1"/>
    </source>
</evidence>